<comment type="caution">
    <text evidence="2">The sequence shown here is derived from an EMBL/GenBank/DDBJ whole genome shotgun (WGS) entry which is preliminary data.</text>
</comment>
<evidence type="ECO:0000259" key="1">
    <source>
        <dbReference type="SMART" id="SM00852"/>
    </source>
</evidence>
<dbReference type="SUPFAM" id="SSF53218">
    <property type="entry name" value="Molybdenum cofactor biosynthesis proteins"/>
    <property type="match status" value="1"/>
</dbReference>
<organism evidence="2 3">
    <name type="scientific">Azospirillum doebereinerae</name>
    <dbReference type="NCBI Taxonomy" id="92933"/>
    <lineage>
        <taxon>Bacteria</taxon>
        <taxon>Pseudomonadati</taxon>
        <taxon>Pseudomonadota</taxon>
        <taxon>Alphaproteobacteria</taxon>
        <taxon>Rhodospirillales</taxon>
        <taxon>Azospirillaceae</taxon>
        <taxon>Azospirillum</taxon>
    </lineage>
</organism>
<dbReference type="Gene3D" id="3.40.980.10">
    <property type="entry name" value="MoaB/Mog-like domain"/>
    <property type="match status" value="1"/>
</dbReference>
<dbReference type="Pfam" id="PF24102">
    <property type="entry name" value="FLAD1_M"/>
    <property type="match status" value="1"/>
</dbReference>
<dbReference type="InterPro" id="IPR036425">
    <property type="entry name" value="MoaB/Mog-like_dom_sf"/>
</dbReference>
<gene>
    <name evidence="2" type="ORF">EJ913_04265</name>
</gene>
<feature type="domain" description="MoaB/Mog" evidence="1">
    <location>
        <begin position="6"/>
        <end position="167"/>
    </location>
</feature>
<accession>A0A3S1CJ38</accession>
<dbReference type="EMBL" id="RZIJ01000002">
    <property type="protein sequence ID" value="RUQ75077.1"/>
    <property type="molecule type" value="Genomic_DNA"/>
</dbReference>
<proteinExistence type="predicted"/>
<name>A0A3S1CJ38_9PROT</name>
<keyword evidence="3" id="KW-1185">Reference proteome</keyword>
<dbReference type="SMART" id="SM00852">
    <property type="entry name" value="MoCF_biosynth"/>
    <property type="match status" value="1"/>
</dbReference>
<dbReference type="RefSeq" id="WP_126995107.1">
    <property type="nucleotide sequence ID" value="NZ_JBNPXW010000002.1"/>
</dbReference>
<reference evidence="2 3" key="1">
    <citation type="submission" date="2018-12" db="EMBL/GenBank/DDBJ databases">
        <authorList>
            <person name="Yang Y."/>
        </authorList>
    </citation>
    <scope>NUCLEOTIDE SEQUENCE [LARGE SCALE GENOMIC DNA]</scope>
    <source>
        <strain evidence="2 3">GSF71</strain>
    </source>
</reference>
<evidence type="ECO:0000313" key="3">
    <source>
        <dbReference type="Proteomes" id="UP000280346"/>
    </source>
</evidence>
<dbReference type="InterPro" id="IPR050101">
    <property type="entry name" value="CinA"/>
</dbReference>
<dbReference type="OrthoDB" id="9801454at2"/>
<dbReference type="Pfam" id="PF00994">
    <property type="entry name" value="MoCF_biosynth"/>
    <property type="match status" value="1"/>
</dbReference>
<dbReference type="Proteomes" id="UP000280346">
    <property type="component" value="Unassembled WGS sequence"/>
</dbReference>
<dbReference type="InterPro" id="IPR056596">
    <property type="entry name" value="FLAD1_M"/>
</dbReference>
<dbReference type="InterPro" id="IPR001453">
    <property type="entry name" value="MoaB/Mog_dom"/>
</dbReference>
<dbReference type="AlphaFoldDB" id="A0A3S1CJ38"/>
<dbReference type="CDD" id="cd00885">
    <property type="entry name" value="cinA"/>
    <property type="match status" value="1"/>
</dbReference>
<sequence>MNPTAAVLVIGNEILSGRTKDANLGHIAEALSGIGVRLREARVVPDLEEEIVAAVNALRARYTYVFTTGGIGPTHDDITSACVAKAFGVALERNPEAVARLERHYASGHLNEARLRMANIPAGGVLIDNPISQAPGFQLGNVFVMAGVPNIMQAMLDGILPRLAGGPQLHARTVACELGEGVIAAELSALQDRHPDLEIGSYPYFRHGFFGVSLVLRGTNEEEVIAAAEELGGIIRQLGGTPNVTIGTKG</sequence>
<dbReference type="PANTHER" id="PTHR13939:SF0">
    <property type="entry name" value="NMN AMIDOHYDROLASE-LIKE PROTEIN YFAY"/>
    <property type="match status" value="1"/>
</dbReference>
<evidence type="ECO:0000313" key="2">
    <source>
        <dbReference type="EMBL" id="RUQ75077.1"/>
    </source>
</evidence>
<protein>
    <submittedName>
        <fullName evidence="2">Competence/damage-inducible protein A</fullName>
    </submittedName>
</protein>
<dbReference type="PANTHER" id="PTHR13939">
    <property type="entry name" value="NICOTINAMIDE-NUCLEOTIDE AMIDOHYDROLASE PNCC"/>
    <property type="match status" value="1"/>
</dbReference>